<feature type="compositionally biased region" description="Basic and acidic residues" evidence="1">
    <location>
        <begin position="43"/>
        <end position="52"/>
    </location>
</feature>
<name>A0ABQ6FGT2_9RHOO</name>
<comment type="caution">
    <text evidence="4">The sequence shown here is derived from an EMBL/GenBank/DDBJ whole genome shotgun (WGS) entry which is preliminary data.</text>
</comment>
<feature type="chain" id="PRO_5045591866" description="DUF4124 domain-containing protein" evidence="2">
    <location>
        <begin position="23"/>
        <end position="156"/>
    </location>
</feature>
<protein>
    <recommendedName>
        <fullName evidence="3">DUF4124 domain-containing protein</fullName>
    </recommendedName>
</protein>
<feature type="signal peptide" evidence="2">
    <location>
        <begin position="1"/>
        <end position="22"/>
    </location>
</feature>
<gene>
    <name evidence="4" type="ORF">GCM10007933_35420</name>
</gene>
<dbReference type="Gene3D" id="3.40.30.10">
    <property type="entry name" value="Glutaredoxin"/>
    <property type="match status" value="1"/>
</dbReference>
<evidence type="ECO:0000256" key="2">
    <source>
        <dbReference type="SAM" id="SignalP"/>
    </source>
</evidence>
<accession>A0ABQ6FGT2</accession>
<dbReference type="RefSeq" id="WP_284189236.1">
    <property type="nucleotide sequence ID" value="NZ_BSPX01000071.1"/>
</dbReference>
<reference evidence="5" key="1">
    <citation type="journal article" date="2019" name="Int. J. Syst. Evol. Microbiol.">
        <title>The Global Catalogue of Microorganisms (GCM) 10K type strain sequencing project: providing services to taxonomists for standard genome sequencing and annotation.</title>
        <authorList>
            <consortium name="The Broad Institute Genomics Platform"/>
            <consortium name="The Broad Institute Genome Sequencing Center for Infectious Disease"/>
            <person name="Wu L."/>
            <person name="Ma J."/>
        </authorList>
    </citation>
    <scope>NUCLEOTIDE SEQUENCE [LARGE SCALE GENOMIC DNA]</scope>
    <source>
        <strain evidence="5">NBRC 102407</strain>
    </source>
</reference>
<evidence type="ECO:0000313" key="4">
    <source>
        <dbReference type="EMBL" id="GLT24071.1"/>
    </source>
</evidence>
<dbReference type="InterPro" id="IPR025392">
    <property type="entry name" value="DUF4124"/>
</dbReference>
<dbReference type="Pfam" id="PF13511">
    <property type="entry name" value="DUF4124"/>
    <property type="match status" value="1"/>
</dbReference>
<evidence type="ECO:0000313" key="5">
    <source>
        <dbReference type="Proteomes" id="UP001157167"/>
    </source>
</evidence>
<keyword evidence="2" id="KW-0732">Signal</keyword>
<dbReference type="Proteomes" id="UP001157167">
    <property type="component" value="Unassembled WGS sequence"/>
</dbReference>
<evidence type="ECO:0000256" key="1">
    <source>
        <dbReference type="SAM" id="MobiDB-lite"/>
    </source>
</evidence>
<sequence length="156" mass="17165">MTSRRLLTLMLLAAALPAAAQAAYRWVDKDGRVQYSDQPPPQEVKKFEERKVQPNKGNAQLPFATRKAAETYPVALYTGRECGKPCDDGRALLNQRGVPFSETKLETAEDVAAFKTRFGKEPFVPTLTVGRETEMGFAASAWNGLLDNAGYPAGKR</sequence>
<feature type="region of interest" description="Disordered" evidence="1">
    <location>
        <begin position="34"/>
        <end position="58"/>
    </location>
</feature>
<organism evidence="4 5">
    <name type="scientific">Zoogloea oryzae</name>
    <dbReference type="NCBI Taxonomy" id="310767"/>
    <lineage>
        <taxon>Bacteria</taxon>
        <taxon>Pseudomonadati</taxon>
        <taxon>Pseudomonadota</taxon>
        <taxon>Betaproteobacteria</taxon>
        <taxon>Rhodocyclales</taxon>
        <taxon>Zoogloeaceae</taxon>
        <taxon>Zoogloea</taxon>
    </lineage>
</organism>
<feature type="domain" description="DUF4124" evidence="3">
    <location>
        <begin position="11"/>
        <end position="60"/>
    </location>
</feature>
<keyword evidence="5" id="KW-1185">Reference proteome</keyword>
<proteinExistence type="predicted"/>
<evidence type="ECO:0000259" key="3">
    <source>
        <dbReference type="Pfam" id="PF13511"/>
    </source>
</evidence>
<dbReference type="EMBL" id="BSPX01000071">
    <property type="protein sequence ID" value="GLT24071.1"/>
    <property type="molecule type" value="Genomic_DNA"/>
</dbReference>